<name>A0A6A6YGY5_9PEZI</name>
<dbReference type="AlphaFoldDB" id="A0A6A6YGY5"/>
<evidence type="ECO:0000313" key="3">
    <source>
        <dbReference type="Proteomes" id="UP000504636"/>
    </source>
</evidence>
<evidence type="ECO:0000313" key="2">
    <source>
        <dbReference type="EMBL" id="KAF2808061.1"/>
    </source>
</evidence>
<dbReference type="Proteomes" id="UP000504636">
    <property type="component" value="Unplaced"/>
</dbReference>
<dbReference type="GeneID" id="54466610"/>
<feature type="region of interest" description="Disordered" evidence="1">
    <location>
        <begin position="37"/>
        <end position="64"/>
    </location>
</feature>
<protein>
    <submittedName>
        <fullName evidence="2 4">Uncharacterized protein</fullName>
    </submittedName>
</protein>
<gene>
    <name evidence="2 4" type="ORF">BDZ99DRAFT_522662</name>
</gene>
<organism evidence="2">
    <name type="scientific">Mytilinidion resinicola</name>
    <dbReference type="NCBI Taxonomy" id="574789"/>
    <lineage>
        <taxon>Eukaryota</taxon>
        <taxon>Fungi</taxon>
        <taxon>Dikarya</taxon>
        <taxon>Ascomycota</taxon>
        <taxon>Pezizomycotina</taxon>
        <taxon>Dothideomycetes</taxon>
        <taxon>Pleosporomycetidae</taxon>
        <taxon>Mytilinidiales</taxon>
        <taxon>Mytilinidiaceae</taxon>
        <taxon>Mytilinidion</taxon>
    </lineage>
</organism>
<reference evidence="4" key="2">
    <citation type="submission" date="2020-04" db="EMBL/GenBank/DDBJ databases">
        <authorList>
            <consortium name="NCBI Genome Project"/>
        </authorList>
    </citation>
    <scope>NUCLEOTIDE SEQUENCE</scope>
    <source>
        <strain evidence="4">CBS 304.34</strain>
    </source>
</reference>
<evidence type="ECO:0000256" key="1">
    <source>
        <dbReference type="SAM" id="MobiDB-lite"/>
    </source>
</evidence>
<dbReference type="RefSeq" id="XP_033575025.1">
    <property type="nucleotide sequence ID" value="XM_033725717.1"/>
</dbReference>
<evidence type="ECO:0000313" key="4">
    <source>
        <dbReference type="RefSeq" id="XP_033575025.1"/>
    </source>
</evidence>
<reference evidence="2 4" key="1">
    <citation type="journal article" date="2020" name="Stud. Mycol.">
        <title>101 Dothideomycetes genomes: a test case for predicting lifestyles and emergence of pathogens.</title>
        <authorList>
            <person name="Haridas S."/>
            <person name="Albert R."/>
            <person name="Binder M."/>
            <person name="Bloem J."/>
            <person name="Labutti K."/>
            <person name="Salamov A."/>
            <person name="Andreopoulos B."/>
            <person name="Baker S."/>
            <person name="Barry K."/>
            <person name="Bills G."/>
            <person name="Bluhm B."/>
            <person name="Cannon C."/>
            <person name="Castanera R."/>
            <person name="Culley D."/>
            <person name="Daum C."/>
            <person name="Ezra D."/>
            <person name="Gonzalez J."/>
            <person name="Henrissat B."/>
            <person name="Kuo A."/>
            <person name="Liang C."/>
            <person name="Lipzen A."/>
            <person name="Lutzoni F."/>
            <person name="Magnuson J."/>
            <person name="Mondo S."/>
            <person name="Nolan M."/>
            <person name="Ohm R."/>
            <person name="Pangilinan J."/>
            <person name="Park H.-J."/>
            <person name="Ramirez L."/>
            <person name="Alfaro M."/>
            <person name="Sun H."/>
            <person name="Tritt A."/>
            <person name="Yoshinaga Y."/>
            <person name="Zwiers L.-H."/>
            <person name="Turgeon B."/>
            <person name="Goodwin S."/>
            <person name="Spatafora J."/>
            <person name="Crous P."/>
            <person name="Grigoriev I."/>
        </authorList>
    </citation>
    <scope>NUCLEOTIDE SEQUENCE</scope>
    <source>
        <strain evidence="2 4">CBS 304.34</strain>
    </source>
</reference>
<sequence>MGGNDIETCLDDIPYPDGFWEDETIITDVEDLEEVCDDEEELLTESEDDNDVAEESENYPSEDD</sequence>
<reference evidence="4" key="3">
    <citation type="submission" date="2025-04" db="UniProtKB">
        <authorList>
            <consortium name="RefSeq"/>
        </authorList>
    </citation>
    <scope>IDENTIFICATION</scope>
    <source>
        <strain evidence="4">CBS 304.34</strain>
    </source>
</reference>
<accession>A0A6A6YGY5</accession>
<proteinExistence type="predicted"/>
<dbReference type="EMBL" id="MU003704">
    <property type="protein sequence ID" value="KAF2808061.1"/>
    <property type="molecule type" value="Genomic_DNA"/>
</dbReference>
<keyword evidence="3" id="KW-1185">Reference proteome</keyword>